<sequence length="266" mass="27572">MQYNKIRLERHGAVALLTLDNPAQMNAVDQQMGPQLAHALQSVAADGDLRALVLTGAGDVFCAGGNLRRAMQALAAGLTAGAGHVFLAYTAWVHQAVHLLLTMPQVVVAAVNGPTAGAGLAWLLASDLAVADENARIRPGFLGVGLTPAGGVTHLLPQALGPGRATQALMQNQDIDPRHAVALGLLNAVSPPGQALDMAMAMARQAAAGSAAALARTKALLGHQRRQGLLAHMEQERQATATAADGPDFRRLVAKFFHKQPASIGE</sequence>
<dbReference type="HOGENOM" id="CLU_009834_7_2_7"/>
<evidence type="ECO:0000256" key="1">
    <source>
        <dbReference type="RuleBase" id="RU003707"/>
    </source>
</evidence>
<dbReference type="Pfam" id="PF00378">
    <property type="entry name" value="ECH_1"/>
    <property type="match status" value="1"/>
</dbReference>
<gene>
    <name evidence="2" type="ordered locus">Deba_2889</name>
</gene>
<protein>
    <submittedName>
        <fullName evidence="2">Enoyl-CoA hydratase/isomerase</fullName>
    </submittedName>
</protein>
<dbReference type="PANTHER" id="PTHR43459">
    <property type="entry name" value="ENOYL-COA HYDRATASE"/>
    <property type="match status" value="1"/>
</dbReference>
<dbReference type="PROSITE" id="PS00166">
    <property type="entry name" value="ENOYL_COA_HYDRATASE"/>
    <property type="match status" value="1"/>
</dbReference>
<dbReference type="CDD" id="cd06558">
    <property type="entry name" value="crotonase-like"/>
    <property type="match status" value="1"/>
</dbReference>
<evidence type="ECO:0000313" key="3">
    <source>
        <dbReference type="Proteomes" id="UP000009047"/>
    </source>
</evidence>
<proteinExistence type="inferred from homology"/>
<keyword evidence="3" id="KW-1185">Reference proteome</keyword>
<dbReference type="RefSeq" id="WP_013259680.1">
    <property type="nucleotide sequence ID" value="NC_014365.1"/>
</dbReference>
<dbReference type="STRING" id="644282.Deba_2889"/>
<dbReference type="EMBL" id="CP002085">
    <property type="protein sequence ID" value="ADK86242.1"/>
    <property type="molecule type" value="Genomic_DNA"/>
</dbReference>
<comment type="similarity">
    <text evidence="1">Belongs to the enoyl-CoA hydratase/isomerase family.</text>
</comment>
<dbReference type="GO" id="GO:0003824">
    <property type="term" value="F:catalytic activity"/>
    <property type="evidence" value="ECO:0007669"/>
    <property type="project" value="InterPro"/>
</dbReference>
<name>E1QKN3_DESB2</name>
<dbReference type="InterPro" id="IPR001753">
    <property type="entry name" value="Enoyl-CoA_hydra/iso"/>
</dbReference>
<dbReference type="KEGG" id="dbr:Deba_2889"/>
<reference evidence="2 3" key="1">
    <citation type="journal article" date="2010" name="Stand. Genomic Sci.">
        <title>Complete genome sequence of Desulfarculus baarsii type strain (2st14).</title>
        <authorList>
            <person name="Sun H."/>
            <person name="Spring S."/>
            <person name="Lapidus A."/>
            <person name="Davenport K."/>
            <person name="Del Rio T.G."/>
            <person name="Tice H."/>
            <person name="Nolan M."/>
            <person name="Copeland A."/>
            <person name="Cheng J.F."/>
            <person name="Lucas S."/>
            <person name="Tapia R."/>
            <person name="Goodwin L."/>
            <person name="Pitluck S."/>
            <person name="Ivanova N."/>
            <person name="Pagani I."/>
            <person name="Mavromatis K."/>
            <person name="Ovchinnikova G."/>
            <person name="Pati A."/>
            <person name="Chen A."/>
            <person name="Palaniappan K."/>
            <person name="Hauser L."/>
            <person name="Chang Y.J."/>
            <person name="Jeffries C.D."/>
            <person name="Detter J.C."/>
            <person name="Han C."/>
            <person name="Rohde M."/>
            <person name="Brambilla E."/>
            <person name="Goker M."/>
            <person name="Woyke T."/>
            <person name="Bristow J."/>
            <person name="Eisen J.A."/>
            <person name="Markowitz V."/>
            <person name="Hugenholtz P."/>
            <person name="Kyrpides N.C."/>
            <person name="Klenk H.P."/>
            <person name="Land M."/>
        </authorList>
    </citation>
    <scope>NUCLEOTIDE SEQUENCE [LARGE SCALE GENOMIC DNA]</scope>
    <source>
        <strain evidence="3">ATCC 33931 / DSM 2075 / LMG 7858 / VKM B-1802 / 2st14</strain>
    </source>
</reference>
<dbReference type="AlphaFoldDB" id="E1QKN3"/>
<dbReference type="InterPro" id="IPR018376">
    <property type="entry name" value="Enoyl-CoA_hyd/isom_CS"/>
</dbReference>
<dbReference type="SUPFAM" id="SSF52096">
    <property type="entry name" value="ClpP/crotonase"/>
    <property type="match status" value="1"/>
</dbReference>
<accession>E1QKN3</accession>
<dbReference type="InterPro" id="IPR029045">
    <property type="entry name" value="ClpP/crotonase-like_dom_sf"/>
</dbReference>
<dbReference type="Proteomes" id="UP000009047">
    <property type="component" value="Chromosome"/>
</dbReference>
<evidence type="ECO:0000313" key="2">
    <source>
        <dbReference type="EMBL" id="ADK86242.1"/>
    </source>
</evidence>
<dbReference type="eggNOG" id="COG1024">
    <property type="taxonomic scope" value="Bacteria"/>
</dbReference>
<dbReference type="PANTHER" id="PTHR43459:SF1">
    <property type="entry name" value="EG:BACN32G11.4 PROTEIN"/>
    <property type="match status" value="1"/>
</dbReference>
<dbReference type="OrthoDB" id="5515649at2"/>
<dbReference type="Gene3D" id="3.90.226.10">
    <property type="entry name" value="2-enoyl-CoA Hydratase, Chain A, domain 1"/>
    <property type="match status" value="1"/>
</dbReference>
<organism evidence="2 3">
    <name type="scientific">Desulfarculus baarsii (strain ATCC 33931 / DSM 2075 / LMG 7858 / VKM B-1802 / 2st14)</name>
    <dbReference type="NCBI Taxonomy" id="644282"/>
    <lineage>
        <taxon>Bacteria</taxon>
        <taxon>Pseudomonadati</taxon>
        <taxon>Thermodesulfobacteriota</taxon>
        <taxon>Desulfarculia</taxon>
        <taxon>Desulfarculales</taxon>
        <taxon>Desulfarculaceae</taxon>
        <taxon>Desulfarculus</taxon>
    </lineage>
</organism>